<feature type="domain" description="Mechanosensitive ion channel MscS" evidence="8">
    <location>
        <begin position="208"/>
        <end position="273"/>
    </location>
</feature>
<feature type="transmembrane region" description="Helical" evidence="7">
    <location>
        <begin position="75"/>
        <end position="99"/>
    </location>
</feature>
<keyword evidence="3" id="KW-1003">Cell membrane</keyword>
<evidence type="ECO:0000313" key="12">
    <source>
        <dbReference type="Proteomes" id="UP000587760"/>
    </source>
</evidence>
<keyword evidence="6 7" id="KW-0472">Membrane</keyword>
<dbReference type="Gene3D" id="3.30.70.100">
    <property type="match status" value="1"/>
</dbReference>
<evidence type="ECO:0000256" key="4">
    <source>
        <dbReference type="ARBA" id="ARBA00022692"/>
    </source>
</evidence>
<dbReference type="InterPro" id="IPR049278">
    <property type="entry name" value="MS_channel_C"/>
</dbReference>
<dbReference type="Proteomes" id="UP000587760">
    <property type="component" value="Unassembled WGS sequence"/>
</dbReference>
<evidence type="ECO:0000256" key="1">
    <source>
        <dbReference type="ARBA" id="ARBA00004651"/>
    </source>
</evidence>
<organism evidence="11 12">
    <name type="scientific">Spirochaeta isovalerica</name>
    <dbReference type="NCBI Taxonomy" id="150"/>
    <lineage>
        <taxon>Bacteria</taxon>
        <taxon>Pseudomonadati</taxon>
        <taxon>Spirochaetota</taxon>
        <taxon>Spirochaetia</taxon>
        <taxon>Spirochaetales</taxon>
        <taxon>Spirochaetaceae</taxon>
        <taxon>Spirochaeta</taxon>
    </lineage>
</organism>
<name>A0A841R5E0_9SPIO</name>
<evidence type="ECO:0000256" key="5">
    <source>
        <dbReference type="ARBA" id="ARBA00022989"/>
    </source>
</evidence>
<feature type="transmembrane region" description="Helical" evidence="7">
    <location>
        <begin position="169"/>
        <end position="197"/>
    </location>
</feature>
<reference evidence="11 12" key="1">
    <citation type="submission" date="2020-08" db="EMBL/GenBank/DDBJ databases">
        <title>Genomic Encyclopedia of Type Strains, Phase IV (KMG-IV): sequencing the most valuable type-strain genomes for metagenomic binning, comparative biology and taxonomic classification.</title>
        <authorList>
            <person name="Goeker M."/>
        </authorList>
    </citation>
    <scope>NUCLEOTIDE SEQUENCE [LARGE SCALE GENOMIC DNA]</scope>
    <source>
        <strain evidence="11 12">DSM 2461</strain>
    </source>
</reference>
<dbReference type="InterPro" id="IPR006685">
    <property type="entry name" value="MscS_channel_2nd"/>
</dbReference>
<dbReference type="Pfam" id="PF21082">
    <property type="entry name" value="MS_channel_3rd"/>
    <property type="match status" value="1"/>
</dbReference>
<evidence type="ECO:0000259" key="9">
    <source>
        <dbReference type="Pfam" id="PF21082"/>
    </source>
</evidence>
<evidence type="ECO:0000259" key="10">
    <source>
        <dbReference type="Pfam" id="PF21088"/>
    </source>
</evidence>
<dbReference type="InterPro" id="IPR023408">
    <property type="entry name" value="MscS_beta-dom_sf"/>
</dbReference>
<feature type="transmembrane region" description="Helical" evidence="7">
    <location>
        <begin position="33"/>
        <end position="54"/>
    </location>
</feature>
<dbReference type="PANTHER" id="PTHR30347">
    <property type="entry name" value="POTASSIUM CHANNEL RELATED"/>
    <property type="match status" value="1"/>
</dbReference>
<dbReference type="InterPro" id="IPR010920">
    <property type="entry name" value="LSM_dom_sf"/>
</dbReference>
<keyword evidence="4 7" id="KW-0812">Transmembrane</keyword>
<accession>A0A841R5E0</accession>
<comment type="caution">
    <text evidence="11">The sequence shown here is derived from an EMBL/GenBank/DDBJ whole genome shotgun (WGS) entry which is preliminary data.</text>
</comment>
<dbReference type="PANTHER" id="PTHR30347:SF1">
    <property type="entry name" value="MECHANOSENSITIVE CHANNEL MSCK"/>
    <property type="match status" value="1"/>
</dbReference>
<dbReference type="Pfam" id="PF21088">
    <property type="entry name" value="MS_channel_1st"/>
    <property type="match status" value="1"/>
</dbReference>
<feature type="transmembrane region" description="Helical" evidence="7">
    <location>
        <begin position="203"/>
        <end position="224"/>
    </location>
</feature>
<keyword evidence="5 7" id="KW-1133">Transmembrane helix</keyword>
<gene>
    <name evidence="11" type="ORF">HNR50_000010</name>
</gene>
<dbReference type="InterPro" id="IPR011014">
    <property type="entry name" value="MscS_channel_TM-2"/>
</dbReference>
<dbReference type="SUPFAM" id="SSF82861">
    <property type="entry name" value="Mechanosensitive channel protein MscS (YggB), transmembrane region"/>
    <property type="match status" value="1"/>
</dbReference>
<dbReference type="RefSeq" id="WP_184742156.1">
    <property type="nucleotide sequence ID" value="NZ_JACHGJ010000001.1"/>
</dbReference>
<evidence type="ECO:0000259" key="8">
    <source>
        <dbReference type="Pfam" id="PF00924"/>
    </source>
</evidence>
<keyword evidence="12" id="KW-1185">Reference proteome</keyword>
<dbReference type="GO" id="GO:0008381">
    <property type="term" value="F:mechanosensitive monoatomic ion channel activity"/>
    <property type="evidence" value="ECO:0007669"/>
    <property type="project" value="UniProtKB-ARBA"/>
</dbReference>
<feature type="transmembrane region" description="Helical" evidence="7">
    <location>
        <begin position="119"/>
        <end position="138"/>
    </location>
</feature>
<dbReference type="EMBL" id="JACHGJ010000001">
    <property type="protein sequence ID" value="MBB6478377.1"/>
    <property type="molecule type" value="Genomic_DNA"/>
</dbReference>
<dbReference type="GO" id="GO:0005886">
    <property type="term" value="C:plasma membrane"/>
    <property type="evidence" value="ECO:0007669"/>
    <property type="project" value="UniProtKB-SubCell"/>
</dbReference>
<evidence type="ECO:0000256" key="3">
    <source>
        <dbReference type="ARBA" id="ARBA00022475"/>
    </source>
</evidence>
<dbReference type="Gene3D" id="1.10.287.1260">
    <property type="match status" value="1"/>
</dbReference>
<feature type="domain" description="Mechanosensitive ion channel MscS C-terminal" evidence="9">
    <location>
        <begin position="285"/>
        <end position="364"/>
    </location>
</feature>
<dbReference type="InterPro" id="IPR011066">
    <property type="entry name" value="MscS_channel_C_sf"/>
</dbReference>
<dbReference type="AlphaFoldDB" id="A0A841R5E0"/>
<feature type="domain" description="Mechanosensitive ion channel transmembrane helices 2/3" evidence="10">
    <location>
        <begin position="166"/>
        <end position="206"/>
    </location>
</feature>
<proteinExistence type="inferred from homology"/>
<protein>
    <submittedName>
        <fullName evidence="11">Small-conductance mechanosensitive channel</fullName>
    </submittedName>
</protein>
<comment type="subcellular location">
    <subcellularLocation>
        <location evidence="1">Cell membrane</location>
        <topology evidence="1">Multi-pass membrane protein</topology>
    </subcellularLocation>
</comment>
<evidence type="ECO:0000256" key="6">
    <source>
        <dbReference type="ARBA" id="ARBA00023136"/>
    </source>
</evidence>
<comment type="similarity">
    <text evidence="2">Belongs to the MscS (TC 1.A.23) family.</text>
</comment>
<evidence type="ECO:0000256" key="2">
    <source>
        <dbReference type="ARBA" id="ARBA00008017"/>
    </source>
</evidence>
<dbReference type="SUPFAM" id="SSF50182">
    <property type="entry name" value="Sm-like ribonucleoproteins"/>
    <property type="match status" value="1"/>
</dbReference>
<dbReference type="Gene3D" id="2.30.30.60">
    <property type="match status" value="1"/>
</dbReference>
<dbReference type="InterPro" id="IPR049142">
    <property type="entry name" value="MS_channel_1st"/>
</dbReference>
<sequence>MAALEILRDIFFKDISLGTFNLPFSISDVLLKVLLPLIAVIITYRVILLGLKHLMKVLKVKEELAVRISSWSRRIFRVAAFFAGIALIGSLLGTEIAFYIGQFINLLNQPFFETGNTKISLVTLLMLIPVFWAASWGGKYTRVLLDRSFIRNLNIDEARKFSIGSMTRYAVMAVIVLFGLSIIGIDLSALGVLFGVLGIGLGFGLQGTVANFFAGLVLISTGYVKEKDRIVVNNSEGTVISIKMLSTIVSTVTHENLIIPNSHLMENVVHNYSFDDRKVVIINKIQVSYDSDLDRVLEIMVDTVKESPYLVKSENPVARVHSFDDSGITMKLISWINDSANKYEFLGWVNLELWRAFKKEGIEIPYPQLDLHVKKEKGEPELPV</sequence>
<evidence type="ECO:0000313" key="11">
    <source>
        <dbReference type="EMBL" id="MBB6478377.1"/>
    </source>
</evidence>
<dbReference type="Pfam" id="PF00924">
    <property type="entry name" value="MS_channel_2nd"/>
    <property type="match status" value="1"/>
</dbReference>
<evidence type="ECO:0000256" key="7">
    <source>
        <dbReference type="SAM" id="Phobius"/>
    </source>
</evidence>
<dbReference type="SUPFAM" id="SSF82689">
    <property type="entry name" value="Mechanosensitive channel protein MscS (YggB), C-terminal domain"/>
    <property type="match status" value="1"/>
</dbReference>
<dbReference type="InterPro" id="IPR052702">
    <property type="entry name" value="MscS-like_channel"/>
</dbReference>